<name>A0A2U2AN63_9GAMM</name>
<reference evidence="1 2" key="1">
    <citation type="journal article" date="2018" name="Genome Announc.">
        <title>Ignatzschineria cameli sp. nov., isolated from necrotic foot tissue of dromedaries (Camelus dromedarius) and associated maggots (Wohlfahrtia species) in Dubai.</title>
        <authorList>
            <person name="Tsang C.C."/>
            <person name="Tang J.Y."/>
            <person name="Fong J.Y."/>
            <person name="Kinne J."/>
            <person name="Lee H.H."/>
            <person name="Joseph M."/>
            <person name="Jose S."/>
            <person name="Schuster R.K."/>
            <person name="Tang Y."/>
            <person name="Sivakumar S."/>
            <person name="Chen J.H."/>
            <person name="Teng J.L."/>
            <person name="Lau S.K."/>
            <person name="Wernery U."/>
            <person name="Woo P.C."/>
        </authorList>
    </citation>
    <scope>NUCLEOTIDE SEQUENCE [LARGE SCALE GENOMIC DNA]</scope>
    <source>
        <strain evidence="1 2">KCTC 22643</strain>
    </source>
</reference>
<evidence type="ECO:0000313" key="2">
    <source>
        <dbReference type="Proteomes" id="UP000244948"/>
    </source>
</evidence>
<dbReference type="EMBL" id="QEWR01000002">
    <property type="protein sequence ID" value="PWD84586.1"/>
    <property type="molecule type" value="Genomic_DNA"/>
</dbReference>
<proteinExistence type="predicted"/>
<sequence length="323" mass="37159">MANIVHISNTPLVGSPGKISWLANENGFNSASIILRDYPLHGGLAEKFTQNSIVYRDDNKQLSSVVTTLIDQADIIHIHNDVSLEFINKFNFGNKKIVYQVHSPLREGPLYFERSEFMGLEFSKKLVIAQYQTRHYQDYEPVPNIVLGKPHLKLREDTEKLRVLFSPTHKRGGRWNNKYSHKLINVLKSLSELNLIESIEINKPLSPSDLFELRKTCHVSIDEIVTGSYHQVSLEGLCAGNIVINNSDFFSSYMLASVSNAKMMPPFYIASEFDIGEKLLRLAQDVELTREYQKKSYDYYIENLMPEKLFKVYKSIYEELLNV</sequence>
<protein>
    <recommendedName>
        <fullName evidence="3">Glycosyltransferase family 1 protein</fullName>
    </recommendedName>
</protein>
<dbReference type="Proteomes" id="UP000244948">
    <property type="component" value="Unassembled WGS sequence"/>
</dbReference>
<comment type="caution">
    <text evidence="1">The sequence shown here is derived from an EMBL/GenBank/DDBJ whole genome shotgun (WGS) entry which is preliminary data.</text>
</comment>
<gene>
    <name evidence="1" type="ORF">DC082_03375</name>
</gene>
<dbReference type="RefSeq" id="WP_109235750.1">
    <property type="nucleotide sequence ID" value="NZ_BMXZ01000001.1"/>
</dbReference>
<keyword evidence="2" id="KW-1185">Reference proteome</keyword>
<evidence type="ECO:0008006" key="3">
    <source>
        <dbReference type="Google" id="ProtNLM"/>
    </source>
</evidence>
<dbReference type="AlphaFoldDB" id="A0A2U2AN63"/>
<organism evidence="1 2">
    <name type="scientific">Ignatzschineria indica</name>
    <dbReference type="NCBI Taxonomy" id="472583"/>
    <lineage>
        <taxon>Bacteria</taxon>
        <taxon>Pseudomonadati</taxon>
        <taxon>Pseudomonadota</taxon>
        <taxon>Gammaproteobacteria</taxon>
        <taxon>Cardiobacteriales</taxon>
        <taxon>Ignatzschineriaceae</taxon>
        <taxon>Ignatzschineria</taxon>
    </lineage>
</organism>
<accession>A0A2U2AN63</accession>
<evidence type="ECO:0000313" key="1">
    <source>
        <dbReference type="EMBL" id="PWD84586.1"/>
    </source>
</evidence>